<gene>
    <name evidence="2" type="ORF">METZ01_LOCUS468161</name>
</gene>
<protein>
    <submittedName>
        <fullName evidence="2">Uncharacterized protein</fullName>
    </submittedName>
</protein>
<organism evidence="2">
    <name type="scientific">marine metagenome</name>
    <dbReference type="NCBI Taxonomy" id="408172"/>
    <lineage>
        <taxon>unclassified sequences</taxon>
        <taxon>metagenomes</taxon>
        <taxon>ecological metagenomes</taxon>
    </lineage>
</organism>
<accession>A0A383B5B3</accession>
<name>A0A383B5B3_9ZZZZ</name>
<dbReference type="AlphaFoldDB" id="A0A383B5B3"/>
<dbReference type="EMBL" id="UINC01197695">
    <property type="protein sequence ID" value="SVE15307.1"/>
    <property type="molecule type" value="Genomic_DNA"/>
</dbReference>
<evidence type="ECO:0000256" key="1">
    <source>
        <dbReference type="SAM" id="MobiDB-lite"/>
    </source>
</evidence>
<feature type="region of interest" description="Disordered" evidence="1">
    <location>
        <begin position="1"/>
        <end position="51"/>
    </location>
</feature>
<proteinExistence type="predicted"/>
<evidence type="ECO:0000313" key="2">
    <source>
        <dbReference type="EMBL" id="SVE15307.1"/>
    </source>
</evidence>
<reference evidence="2" key="1">
    <citation type="submission" date="2018-05" db="EMBL/GenBank/DDBJ databases">
        <authorList>
            <person name="Lanie J.A."/>
            <person name="Ng W.-L."/>
            <person name="Kazmierczak K.M."/>
            <person name="Andrzejewski T.M."/>
            <person name="Davidsen T.M."/>
            <person name="Wayne K.J."/>
            <person name="Tettelin H."/>
            <person name="Glass J.I."/>
            <person name="Rusch D."/>
            <person name="Podicherti R."/>
            <person name="Tsui H.-C.T."/>
            <person name="Winkler M.E."/>
        </authorList>
    </citation>
    <scope>NUCLEOTIDE SEQUENCE</scope>
</reference>
<feature type="compositionally biased region" description="Basic and acidic residues" evidence="1">
    <location>
        <begin position="1"/>
        <end position="25"/>
    </location>
</feature>
<feature type="compositionally biased region" description="Basic and acidic residues" evidence="1">
    <location>
        <begin position="37"/>
        <end position="51"/>
    </location>
</feature>
<sequence length="51" mass="6484">MSDRESEMRNTNDRRQDERRQDNRRQKDRRKQQIPIEIDRRKGGERRNDEE</sequence>